<keyword evidence="4" id="KW-1185">Reference proteome</keyword>
<dbReference type="RefSeq" id="WP_140453937.1">
    <property type="nucleotide sequence ID" value="NZ_VFRP01000007.1"/>
</dbReference>
<dbReference type="Proteomes" id="UP000319255">
    <property type="component" value="Unassembled WGS sequence"/>
</dbReference>
<dbReference type="InterPro" id="IPR011105">
    <property type="entry name" value="Cell_wall_hydrolase_SleB"/>
</dbReference>
<dbReference type="AlphaFoldDB" id="A0A501WX28"/>
<protein>
    <submittedName>
        <fullName evidence="3">Cell wall hydrolase</fullName>
    </submittedName>
</protein>
<dbReference type="OrthoDB" id="8433080at2"/>
<evidence type="ECO:0000256" key="1">
    <source>
        <dbReference type="SAM" id="SignalP"/>
    </source>
</evidence>
<organism evidence="3 4">
    <name type="scientific">Amaricoccus solimangrovi</name>
    <dbReference type="NCBI Taxonomy" id="2589815"/>
    <lineage>
        <taxon>Bacteria</taxon>
        <taxon>Pseudomonadati</taxon>
        <taxon>Pseudomonadota</taxon>
        <taxon>Alphaproteobacteria</taxon>
        <taxon>Rhodobacterales</taxon>
        <taxon>Paracoccaceae</taxon>
        <taxon>Amaricoccus</taxon>
    </lineage>
</organism>
<sequence length="158" mass="16504">MRLFDHSLRATLALALAGALAAPALAADPAVSTRNAPRSSEMSCLAEAVYFEAGGTGTKGEAAVAHVIVNRAESPKFPGTVCGVVRQGCQFSYRCDGKSDALANAERRERAYAAARAALSGAPDITKGALFFHAASAKPGWFASRDRVGRIGGNVFYR</sequence>
<dbReference type="InterPro" id="IPR042047">
    <property type="entry name" value="SleB_dom1"/>
</dbReference>
<dbReference type="EMBL" id="VFRP01000007">
    <property type="protein sequence ID" value="TPE51501.1"/>
    <property type="molecule type" value="Genomic_DNA"/>
</dbReference>
<gene>
    <name evidence="3" type="ORF">FJM51_09715</name>
</gene>
<evidence type="ECO:0000313" key="3">
    <source>
        <dbReference type="EMBL" id="TPE51501.1"/>
    </source>
</evidence>
<proteinExistence type="predicted"/>
<dbReference type="GO" id="GO:0016787">
    <property type="term" value="F:hydrolase activity"/>
    <property type="evidence" value="ECO:0007669"/>
    <property type="project" value="UniProtKB-KW"/>
</dbReference>
<dbReference type="Gene3D" id="1.10.10.2520">
    <property type="entry name" value="Cell wall hydrolase SleB, domain 1"/>
    <property type="match status" value="1"/>
</dbReference>
<evidence type="ECO:0000259" key="2">
    <source>
        <dbReference type="Pfam" id="PF07486"/>
    </source>
</evidence>
<comment type="caution">
    <text evidence="3">The sequence shown here is derived from an EMBL/GenBank/DDBJ whole genome shotgun (WGS) entry which is preliminary data.</text>
</comment>
<dbReference type="Pfam" id="PF07486">
    <property type="entry name" value="Hydrolase_2"/>
    <property type="match status" value="1"/>
</dbReference>
<feature type="domain" description="Cell wall hydrolase SleB" evidence="2">
    <location>
        <begin position="56"/>
        <end position="157"/>
    </location>
</feature>
<keyword evidence="3" id="KW-0378">Hydrolase</keyword>
<evidence type="ECO:0000313" key="4">
    <source>
        <dbReference type="Proteomes" id="UP000319255"/>
    </source>
</evidence>
<reference evidence="3 4" key="1">
    <citation type="submission" date="2019-06" db="EMBL/GenBank/DDBJ databases">
        <title>A novel bacterium of genus Amaricoccus, isolated from marine sediment.</title>
        <authorList>
            <person name="Huang H."/>
            <person name="Mo K."/>
            <person name="Hu Y."/>
        </authorList>
    </citation>
    <scope>NUCLEOTIDE SEQUENCE [LARGE SCALE GENOMIC DNA]</scope>
    <source>
        <strain evidence="3 4">HB172011</strain>
    </source>
</reference>
<feature type="chain" id="PRO_5021424716" evidence="1">
    <location>
        <begin position="27"/>
        <end position="158"/>
    </location>
</feature>
<accession>A0A501WX28</accession>
<keyword evidence="1" id="KW-0732">Signal</keyword>
<name>A0A501WX28_9RHOB</name>
<feature type="signal peptide" evidence="1">
    <location>
        <begin position="1"/>
        <end position="26"/>
    </location>
</feature>